<feature type="region of interest" description="Disordered" evidence="1">
    <location>
        <begin position="770"/>
        <end position="790"/>
    </location>
</feature>
<evidence type="ECO:0000313" key="3">
    <source>
        <dbReference type="EMBL" id="CBA16455.1"/>
    </source>
</evidence>
<proteinExistence type="predicted"/>
<accession>D2UEC7</accession>
<dbReference type="SUPFAM" id="SSF53474">
    <property type="entry name" value="alpha/beta-Hydrolases"/>
    <property type="match status" value="1"/>
</dbReference>
<dbReference type="InterPro" id="IPR029058">
    <property type="entry name" value="AB_hydrolase_fold"/>
</dbReference>
<dbReference type="KEGG" id="xal:XALC_1969"/>
<dbReference type="Pfam" id="PF26363">
    <property type="entry name" value="Phospholipase-like"/>
    <property type="match status" value="1"/>
</dbReference>
<dbReference type="EMBL" id="FP565176">
    <property type="protein sequence ID" value="CBA16455.1"/>
    <property type="molecule type" value="Genomic_DNA"/>
</dbReference>
<gene>
    <name evidence="3" type="ordered locus">XALc_1969</name>
</gene>
<dbReference type="AlphaFoldDB" id="D2UEC7"/>
<feature type="region of interest" description="Disordered" evidence="1">
    <location>
        <begin position="504"/>
        <end position="677"/>
    </location>
</feature>
<feature type="compositionally biased region" description="Basic and acidic residues" evidence="1">
    <location>
        <begin position="631"/>
        <end position="652"/>
    </location>
</feature>
<keyword evidence="4" id="KW-1185">Reference proteome</keyword>
<feature type="compositionally biased region" description="Low complexity" evidence="1">
    <location>
        <begin position="508"/>
        <end position="529"/>
    </location>
</feature>
<dbReference type="GeneID" id="70780657"/>
<dbReference type="STRING" id="380358.XALC_1969"/>
<feature type="compositionally biased region" description="Basic and acidic residues" evidence="1">
    <location>
        <begin position="535"/>
        <end position="555"/>
    </location>
</feature>
<dbReference type="eggNOG" id="COG5153">
    <property type="taxonomic scope" value="Bacteria"/>
</dbReference>
<feature type="compositionally biased region" description="Low complexity" evidence="1">
    <location>
        <begin position="591"/>
        <end position="620"/>
    </location>
</feature>
<dbReference type="RefSeq" id="WP_012916455.1">
    <property type="nucleotide sequence ID" value="NC_013722.1"/>
</dbReference>
<feature type="compositionally biased region" description="Basic and acidic residues" evidence="1">
    <location>
        <begin position="666"/>
        <end position="677"/>
    </location>
</feature>
<evidence type="ECO:0000256" key="1">
    <source>
        <dbReference type="SAM" id="MobiDB-lite"/>
    </source>
</evidence>
<dbReference type="InterPro" id="IPR046519">
    <property type="entry name" value="X-Tfes_XVIPCD"/>
</dbReference>
<sequence length="937" mass="102027">MKSTDQAGADAAIDSYFNRLHGENKQQRQVRLDGKPYQVFGCANDPITGFHATAYKSLAQPYNIIIAYRDTDTDLFTGETKAEKAQHALTTLQDIAVDATMVRDAVNPQKAAADAFTAQMLAKAAARGIPKDHVTVAGHSLGGALAQIEAAKYGLAGSTYNAYGARGLTDGTPQPGCHVTNYRMAGDVVSAASPHVGSMVPLASHDDVQSLRAGRYLDAPVGAPPPNVLLAMRFGDHGGAQHFGSQSPDNVLAPHHFSEASQRYADHQSAFEHFTWDVSHERAELSQALRQMRAHPDQTHLPADIQRQVNEYLALNLDTPLREAIEHNAHVQSTAHSLHDAGDAARSVGHAVHDVDERMASAAHRAGVAAFPLNPTASLVGLAAGEAAHLHGRVADAAGRYVGDQFEWAKNAVEQGAHHVAEAAQRAIHDPDVQAAGTNVVNQAVDLYHGAQSAAHSSAGQAAGQAYDGIKNIVSPGIEVVEHAAGQAYDTLTHPGQWFQQSVPAASIPPTSTNPDTSSSSSSSSAAASMPPPAMDRHTGQQEDHAFQQRQEHIRQAQQQAVQLAQAHRQTQQPPAHSNPAHEKPAGVDMQEQARIAQLQQQEQQAQAAREQQHRLAQQHVQLHRQAMDAQQREHEQRHSQDPRSHQHEQRQAGETMLYTPPTRPPRSDEHLQDFRHPDHPLHARYTLFKDALAQSHAVPRNGDKLPYGPEQQERLAAAFTNTLGIDKNFEHSIKGFKQHEGQLLAYENPFSVYEKNKVLRIDPEHALAQSPEQHAATWRAREATHAPAPPSRAIAPVAITAEDMRHPAHPSHALFEQARDAIADAHERWGRPVPDAEQLDRHAAQVVVETRKFGHTEVDKIYLGLPQGHTTQTPNYAAKSHGQIWARVDALQLTQAPDVAQASQQLQTVEQQNLAEQAMQAQRAAQMQGQGLVMKL</sequence>
<feature type="compositionally biased region" description="Low complexity" evidence="1">
    <location>
        <begin position="556"/>
        <end position="570"/>
    </location>
</feature>
<organism evidence="3 4">
    <name type="scientific">Xanthomonas albilineans (strain GPE PC73 / CFBP 7063)</name>
    <dbReference type="NCBI Taxonomy" id="380358"/>
    <lineage>
        <taxon>Bacteria</taxon>
        <taxon>Pseudomonadati</taxon>
        <taxon>Pseudomonadota</taxon>
        <taxon>Gammaproteobacteria</taxon>
        <taxon>Lysobacterales</taxon>
        <taxon>Lysobacteraceae</taxon>
        <taxon>Xanthomonas</taxon>
    </lineage>
</organism>
<reference evidence="3 4" key="1">
    <citation type="journal article" date="2009" name="BMC Genomics">
        <title>The complete genome sequence of Xanthomonas albilineans provides new insights into the reductive genome evolution of the xylem-limited Xanthomonadaceae.</title>
        <authorList>
            <person name="Pieretti I."/>
            <person name="Royer M."/>
            <person name="Barbe V."/>
            <person name="Carrere S."/>
            <person name="Koebnik R."/>
            <person name="Cociancich S."/>
            <person name="Couloux A."/>
            <person name="Darrasse A."/>
            <person name="Gouzy J."/>
            <person name="Jacques M.A."/>
            <person name="Lauber E."/>
            <person name="Manceau C."/>
            <person name="Mangenot S."/>
            <person name="Poussier S."/>
            <person name="Segurens B."/>
            <person name="Szurek B."/>
            <person name="Verdier V."/>
            <person name="Arlat M."/>
            <person name="Rott P."/>
        </authorList>
    </citation>
    <scope>NUCLEOTIDE SEQUENCE [LARGE SCALE GENOMIC DNA]</scope>
    <source>
        <strain evidence="4">GPE PC73 / CFBP 7063</strain>
    </source>
</reference>
<name>D2UEC7_XANAP</name>
<dbReference type="Proteomes" id="UP000001890">
    <property type="component" value="Chromosome"/>
</dbReference>
<evidence type="ECO:0000313" key="4">
    <source>
        <dbReference type="Proteomes" id="UP000001890"/>
    </source>
</evidence>
<dbReference type="Pfam" id="PF20410">
    <property type="entry name" value="X-Tfes_XVIPCD"/>
    <property type="match status" value="1"/>
</dbReference>
<protein>
    <recommendedName>
        <fullName evidence="2">X-Tfes XVIPCD domain-containing protein</fullName>
    </recommendedName>
</protein>
<evidence type="ECO:0000259" key="2">
    <source>
        <dbReference type="Pfam" id="PF20410"/>
    </source>
</evidence>
<feature type="domain" description="X-Tfes XVIPCD" evidence="2">
    <location>
        <begin position="806"/>
        <end position="906"/>
    </location>
</feature>
<dbReference type="Gene3D" id="3.40.50.1820">
    <property type="entry name" value="alpha/beta hydrolase"/>
    <property type="match status" value="1"/>
</dbReference>